<comment type="caution">
    <text evidence="2">The sequence shown here is derived from an EMBL/GenBank/DDBJ whole genome shotgun (WGS) entry which is preliminary data.</text>
</comment>
<dbReference type="EMBL" id="JAGINU010000001">
    <property type="protein sequence ID" value="MBP2369817.1"/>
    <property type="molecule type" value="Genomic_DNA"/>
</dbReference>
<name>A0ABS4W0T5_9PSEU</name>
<protein>
    <submittedName>
        <fullName evidence="2">Pimeloyl-ACP methyl ester carboxylesterase</fullName>
    </submittedName>
</protein>
<accession>A0ABS4W0T5</accession>
<dbReference type="SUPFAM" id="SSF53474">
    <property type="entry name" value="alpha/beta-Hydrolases"/>
    <property type="match status" value="1"/>
</dbReference>
<feature type="domain" description="AB hydrolase-1" evidence="1">
    <location>
        <begin position="6"/>
        <end position="235"/>
    </location>
</feature>
<dbReference type="PANTHER" id="PTHR37017:SF11">
    <property type="entry name" value="ESTERASE_LIPASE_THIOESTERASE DOMAIN-CONTAINING PROTEIN"/>
    <property type="match status" value="1"/>
</dbReference>
<evidence type="ECO:0000313" key="3">
    <source>
        <dbReference type="Proteomes" id="UP001519295"/>
    </source>
</evidence>
<reference evidence="2 3" key="1">
    <citation type="submission" date="2021-03" db="EMBL/GenBank/DDBJ databases">
        <title>Sequencing the genomes of 1000 actinobacteria strains.</title>
        <authorList>
            <person name="Klenk H.-P."/>
        </authorList>
    </citation>
    <scope>NUCLEOTIDE SEQUENCE [LARGE SCALE GENOMIC DNA]</scope>
    <source>
        <strain evidence="2 3">DSM 45256</strain>
    </source>
</reference>
<proteinExistence type="predicted"/>
<sequence>MPGPALVLVHGGQHAADCWEPTLAELRRRAPDVPVLAVDLPGRGSSPADLATVTVADWVDSVVRRIEAEGLDDVVVVGHSMAGLTVPGVVARLGAGRVRRMVLMAAAVPPQGRSILDTLSGPLAWYAGRAARRGGPSAPMPRLLARFSFCNGMTPAQREFALGRLYGESTRVTAEPADRSALPREVPRTWILTLRDRAQSPATQRRAIAALGGVDEVVELDTCHDAMISAPAELAGILLERCRSTVAG</sequence>
<evidence type="ECO:0000259" key="1">
    <source>
        <dbReference type="Pfam" id="PF12697"/>
    </source>
</evidence>
<dbReference type="RefSeq" id="WP_210032394.1">
    <property type="nucleotide sequence ID" value="NZ_JAGINU010000001.1"/>
</dbReference>
<dbReference type="PANTHER" id="PTHR37017">
    <property type="entry name" value="AB HYDROLASE-1 DOMAIN-CONTAINING PROTEIN-RELATED"/>
    <property type="match status" value="1"/>
</dbReference>
<evidence type="ECO:0000313" key="2">
    <source>
        <dbReference type="EMBL" id="MBP2369817.1"/>
    </source>
</evidence>
<gene>
    <name evidence="2" type="ORF">JOF36_005513</name>
</gene>
<dbReference type="InterPro" id="IPR052897">
    <property type="entry name" value="Sec-Metab_Biosynth_Hydrolase"/>
</dbReference>
<organism evidence="2 3">
    <name type="scientific">Pseudonocardia parietis</name>
    <dbReference type="NCBI Taxonomy" id="570936"/>
    <lineage>
        <taxon>Bacteria</taxon>
        <taxon>Bacillati</taxon>
        <taxon>Actinomycetota</taxon>
        <taxon>Actinomycetes</taxon>
        <taxon>Pseudonocardiales</taxon>
        <taxon>Pseudonocardiaceae</taxon>
        <taxon>Pseudonocardia</taxon>
    </lineage>
</organism>
<dbReference type="Gene3D" id="3.40.50.1820">
    <property type="entry name" value="alpha/beta hydrolase"/>
    <property type="match status" value="1"/>
</dbReference>
<dbReference type="InterPro" id="IPR000073">
    <property type="entry name" value="AB_hydrolase_1"/>
</dbReference>
<dbReference type="Pfam" id="PF12697">
    <property type="entry name" value="Abhydrolase_6"/>
    <property type="match status" value="1"/>
</dbReference>
<dbReference type="Proteomes" id="UP001519295">
    <property type="component" value="Unassembled WGS sequence"/>
</dbReference>
<dbReference type="InterPro" id="IPR029058">
    <property type="entry name" value="AB_hydrolase_fold"/>
</dbReference>
<keyword evidence="3" id="KW-1185">Reference proteome</keyword>